<dbReference type="InterPro" id="IPR010215">
    <property type="entry name" value="Transcription_antiterm_RfaH"/>
</dbReference>
<sequence>MSAEMNGSPHWYVVQCKSRQDARAEANLRNQHIPCYRPVRTVQAIRQGKRTHVEESLFPGYLFAYLCRLTDSWHTIRSTRGVLRLVTFANTPVAVEPGLIKDIKRRLEQHDERSLFKPGSIVRLAEGPFKDLDAIFSKADGAERAIVLLQILQRQQQLNVPLRIIRSPD</sequence>
<dbReference type="CDD" id="cd09892">
    <property type="entry name" value="NGN_SP_RfaH"/>
    <property type="match status" value="1"/>
</dbReference>
<evidence type="ECO:0000256" key="2">
    <source>
        <dbReference type="ARBA" id="ARBA00023015"/>
    </source>
</evidence>
<evidence type="ECO:0000313" key="5">
    <source>
        <dbReference type="EMBL" id="KKN98772.1"/>
    </source>
</evidence>
<dbReference type="Pfam" id="PF02357">
    <property type="entry name" value="NusG"/>
    <property type="match status" value="1"/>
</dbReference>
<keyword evidence="2" id="KW-0805">Transcription regulation</keyword>
<protein>
    <recommendedName>
        <fullName evidence="4">NusG-like N-terminal domain-containing protein</fullName>
    </recommendedName>
</protein>
<dbReference type="Gene3D" id="3.30.70.940">
    <property type="entry name" value="NusG, N-terminal domain"/>
    <property type="match status" value="1"/>
</dbReference>
<name>A0A0F9VG38_9ZZZZ</name>
<accession>A0A0F9VG38</accession>
<dbReference type="InterPro" id="IPR008991">
    <property type="entry name" value="Translation_prot_SH3-like_sf"/>
</dbReference>
<dbReference type="GO" id="GO:0031564">
    <property type="term" value="P:transcription antitermination"/>
    <property type="evidence" value="ECO:0007669"/>
    <property type="project" value="UniProtKB-KW"/>
</dbReference>
<dbReference type="SMART" id="SM00738">
    <property type="entry name" value="NGN"/>
    <property type="match status" value="1"/>
</dbReference>
<dbReference type="GO" id="GO:0005829">
    <property type="term" value="C:cytosol"/>
    <property type="evidence" value="ECO:0007669"/>
    <property type="project" value="TreeGrafter"/>
</dbReference>
<dbReference type="InterPro" id="IPR043425">
    <property type="entry name" value="NusG-like"/>
</dbReference>
<dbReference type="AlphaFoldDB" id="A0A0F9VG38"/>
<dbReference type="PANTHER" id="PTHR30265:SF7">
    <property type="entry name" value="TRANSCRIPTION ANTITERMINATION PROTEIN RFAH"/>
    <property type="match status" value="1"/>
</dbReference>
<keyword evidence="3" id="KW-0804">Transcription</keyword>
<dbReference type="GO" id="GO:0006354">
    <property type="term" value="P:DNA-templated transcription elongation"/>
    <property type="evidence" value="ECO:0007669"/>
    <property type="project" value="InterPro"/>
</dbReference>
<keyword evidence="1" id="KW-0889">Transcription antitermination</keyword>
<organism evidence="5">
    <name type="scientific">marine sediment metagenome</name>
    <dbReference type="NCBI Taxonomy" id="412755"/>
    <lineage>
        <taxon>unclassified sequences</taxon>
        <taxon>metagenomes</taxon>
        <taxon>ecological metagenomes</taxon>
    </lineage>
</organism>
<proteinExistence type="predicted"/>
<dbReference type="SUPFAM" id="SSF82679">
    <property type="entry name" value="N-utilization substance G protein NusG, N-terminal domain"/>
    <property type="match status" value="1"/>
</dbReference>
<evidence type="ECO:0000259" key="4">
    <source>
        <dbReference type="SMART" id="SM00738"/>
    </source>
</evidence>
<gene>
    <name evidence="5" type="ORF">LCGC14_0144520</name>
</gene>
<dbReference type="InterPro" id="IPR036735">
    <property type="entry name" value="NGN_dom_sf"/>
</dbReference>
<dbReference type="NCBIfam" id="TIGR01955">
    <property type="entry name" value="RfaH"/>
    <property type="match status" value="1"/>
</dbReference>
<dbReference type="EMBL" id="LAZR01000050">
    <property type="protein sequence ID" value="KKN98772.1"/>
    <property type="molecule type" value="Genomic_DNA"/>
</dbReference>
<dbReference type="PANTHER" id="PTHR30265">
    <property type="entry name" value="RHO-INTERACTING TRANSCRIPTION TERMINATION FACTOR NUSG"/>
    <property type="match status" value="1"/>
</dbReference>
<evidence type="ECO:0000256" key="3">
    <source>
        <dbReference type="ARBA" id="ARBA00023163"/>
    </source>
</evidence>
<dbReference type="InterPro" id="IPR006645">
    <property type="entry name" value="NGN-like_dom"/>
</dbReference>
<feature type="domain" description="NusG-like N-terminal" evidence="4">
    <location>
        <begin position="8"/>
        <end position="107"/>
    </location>
</feature>
<comment type="caution">
    <text evidence="5">The sequence shown here is derived from an EMBL/GenBank/DDBJ whole genome shotgun (WGS) entry which is preliminary data.</text>
</comment>
<dbReference type="NCBIfam" id="NF006534">
    <property type="entry name" value="PRK09014.1"/>
    <property type="match status" value="1"/>
</dbReference>
<reference evidence="5" key="1">
    <citation type="journal article" date="2015" name="Nature">
        <title>Complex archaea that bridge the gap between prokaryotes and eukaryotes.</title>
        <authorList>
            <person name="Spang A."/>
            <person name="Saw J.H."/>
            <person name="Jorgensen S.L."/>
            <person name="Zaremba-Niedzwiedzka K."/>
            <person name="Martijn J."/>
            <person name="Lind A.E."/>
            <person name="van Eijk R."/>
            <person name="Schleper C."/>
            <person name="Guy L."/>
            <person name="Ettema T.J."/>
        </authorList>
    </citation>
    <scope>NUCLEOTIDE SEQUENCE</scope>
</reference>
<dbReference type="SUPFAM" id="SSF50104">
    <property type="entry name" value="Translation proteins SH3-like domain"/>
    <property type="match status" value="1"/>
</dbReference>
<evidence type="ECO:0000256" key="1">
    <source>
        <dbReference type="ARBA" id="ARBA00022814"/>
    </source>
</evidence>